<evidence type="ECO:0000313" key="7">
    <source>
        <dbReference type="EMBL" id="SLM97511.1"/>
    </source>
</evidence>
<dbReference type="InterPro" id="IPR017871">
    <property type="entry name" value="ABC_transporter-like_CS"/>
</dbReference>
<gene>
    <name evidence="7" type="ORF">FM105_07205</name>
</gene>
<dbReference type="PROSITE" id="PS00211">
    <property type="entry name" value="ABC_TRANSPORTER_1"/>
    <property type="match status" value="1"/>
</dbReference>
<proteinExistence type="inferred from homology"/>
<keyword evidence="3" id="KW-0547">Nucleotide-binding</keyword>
<dbReference type="PANTHER" id="PTHR42734">
    <property type="entry name" value="METAL TRANSPORT SYSTEM ATP-BINDING PROTEIN TM_0124-RELATED"/>
    <property type="match status" value="1"/>
</dbReference>
<dbReference type="InterPro" id="IPR050153">
    <property type="entry name" value="Metal_Ion_Import_ABC"/>
</dbReference>
<protein>
    <submittedName>
        <fullName evidence="7">Zinc ABC transporter, ATP-binding protein ZnuC</fullName>
    </submittedName>
</protein>
<dbReference type="SUPFAM" id="SSF52540">
    <property type="entry name" value="P-loop containing nucleoside triphosphate hydrolases"/>
    <property type="match status" value="1"/>
</dbReference>
<dbReference type="Pfam" id="PF00005">
    <property type="entry name" value="ABC_tran"/>
    <property type="match status" value="1"/>
</dbReference>
<dbReference type="CDD" id="cd03235">
    <property type="entry name" value="ABC_Metallic_Cations"/>
    <property type="match status" value="1"/>
</dbReference>
<dbReference type="GO" id="GO:0005524">
    <property type="term" value="F:ATP binding"/>
    <property type="evidence" value="ECO:0007669"/>
    <property type="project" value="UniProtKB-KW"/>
</dbReference>
<feature type="compositionally biased region" description="Basic and acidic residues" evidence="5">
    <location>
        <begin position="267"/>
        <end position="284"/>
    </location>
</feature>
<dbReference type="SMART" id="SM00382">
    <property type="entry name" value="AAA"/>
    <property type="match status" value="1"/>
</dbReference>
<organism evidence="7 8">
    <name type="scientific">Brevibacterium yomogidense</name>
    <dbReference type="NCBI Taxonomy" id="946573"/>
    <lineage>
        <taxon>Bacteria</taxon>
        <taxon>Bacillati</taxon>
        <taxon>Actinomycetota</taxon>
        <taxon>Actinomycetes</taxon>
        <taxon>Micrococcales</taxon>
        <taxon>Brevibacteriaceae</taxon>
        <taxon>Brevibacterium</taxon>
    </lineage>
</organism>
<dbReference type="PANTHER" id="PTHR42734:SF5">
    <property type="entry name" value="IRON TRANSPORT SYSTEM ATP-BINDING PROTEIN HI_0361-RELATED"/>
    <property type="match status" value="1"/>
</dbReference>
<dbReference type="InterPro" id="IPR027417">
    <property type="entry name" value="P-loop_NTPase"/>
</dbReference>
<evidence type="ECO:0000259" key="6">
    <source>
        <dbReference type="PROSITE" id="PS50893"/>
    </source>
</evidence>
<keyword evidence="2" id="KW-0813">Transport</keyword>
<dbReference type="Gene3D" id="3.40.50.300">
    <property type="entry name" value="P-loop containing nucleotide triphosphate hydrolases"/>
    <property type="match status" value="1"/>
</dbReference>
<dbReference type="Proteomes" id="UP000196581">
    <property type="component" value="Unassembled WGS sequence"/>
</dbReference>
<evidence type="ECO:0000256" key="3">
    <source>
        <dbReference type="ARBA" id="ARBA00022741"/>
    </source>
</evidence>
<keyword evidence="4 7" id="KW-0067">ATP-binding</keyword>
<accession>A0A1X6XE24</accession>
<comment type="similarity">
    <text evidence="1">Belongs to the ABC transporter superfamily.</text>
</comment>
<feature type="domain" description="ABC transporter" evidence="6">
    <location>
        <begin position="20"/>
        <end position="253"/>
    </location>
</feature>
<evidence type="ECO:0000256" key="5">
    <source>
        <dbReference type="SAM" id="MobiDB-lite"/>
    </source>
</evidence>
<evidence type="ECO:0000313" key="8">
    <source>
        <dbReference type="Proteomes" id="UP000196581"/>
    </source>
</evidence>
<sequence length="292" mass="32386">MTDVPPAREPTREPTRAPILELSDAELRFGERVVWHHLTLDVQPGEFIAVLGPNGTGKTSLLRALLGQHRLRAGSIRVNGHAPRTGDGDLGYIPQQRGMDRDTPMRGRDLVRMGIDGHRWGLGRLKREERDRVEELIDAVGAREYADSPVGLLSGGEQQRLRVAQALVGQPRILLCDEPLLSLDMHHQRRVAALIDEMRRTRDTAVVFVTHEINPILPYVDRVLYLAGGHHLVGPPREVMTSESLSQLYRSRIEVVDVGGRLVIVGGDDHPHHPSADDSVEDSRVLPGRGAL</sequence>
<dbReference type="InterPro" id="IPR003439">
    <property type="entry name" value="ABC_transporter-like_ATP-bd"/>
</dbReference>
<evidence type="ECO:0000256" key="1">
    <source>
        <dbReference type="ARBA" id="ARBA00005417"/>
    </source>
</evidence>
<keyword evidence="8" id="KW-1185">Reference proteome</keyword>
<dbReference type="AlphaFoldDB" id="A0A1X6XE24"/>
<dbReference type="EMBL" id="FWFF01000012">
    <property type="protein sequence ID" value="SLM97511.1"/>
    <property type="molecule type" value="Genomic_DNA"/>
</dbReference>
<dbReference type="GO" id="GO:0016887">
    <property type="term" value="F:ATP hydrolysis activity"/>
    <property type="evidence" value="ECO:0007669"/>
    <property type="project" value="InterPro"/>
</dbReference>
<evidence type="ECO:0000256" key="2">
    <source>
        <dbReference type="ARBA" id="ARBA00022448"/>
    </source>
</evidence>
<dbReference type="RefSeq" id="WP_087006731.1">
    <property type="nucleotide sequence ID" value="NZ_FWFF01000012.1"/>
</dbReference>
<evidence type="ECO:0000256" key="4">
    <source>
        <dbReference type="ARBA" id="ARBA00022840"/>
    </source>
</evidence>
<feature type="region of interest" description="Disordered" evidence="5">
    <location>
        <begin position="267"/>
        <end position="292"/>
    </location>
</feature>
<name>A0A1X6XE24_9MICO</name>
<dbReference type="PROSITE" id="PS50893">
    <property type="entry name" value="ABC_TRANSPORTER_2"/>
    <property type="match status" value="1"/>
</dbReference>
<dbReference type="InterPro" id="IPR003593">
    <property type="entry name" value="AAA+_ATPase"/>
</dbReference>
<reference evidence="8" key="1">
    <citation type="submission" date="2017-02" db="EMBL/GenBank/DDBJ databases">
        <authorList>
            <person name="Dridi B."/>
        </authorList>
    </citation>
    <scope>NUCLEOTIDE SEQUENCE [LARGE SCALE GENOMIC DNA]</scope>
    <source>
        <strain evidence="8">B Co 03.10</strain>
    </source>
</reference>